<dbReference type="EMBL" id="CP001229">
    <property type="protein sequence ID" value="ACN99390.1"/>
    <property type="molecule type" value="Genomic_DNA"/>
</dbReference>
<keyword evidence="4" id="KW-0175">Coiled coil</keyword>
<dbReference type="KEGG" id="saf:SULAZ_1316"/>
<dbReference type="PROSITE" id="PS50885">
    <property type="entry name" value="HAMP"/>
    <property type="match status" value="1"/>
</dbReference>
<feature type="domain" description="Methyl-accepting transducer" evidence="6">
    <location>
        <begin position="256"/>
        <end position="513"/>
    </location>
</feature>
<dbReference type="SMART" id="SM00283">
    <property type="entry name" value="MA"/>
    <property type="match status" value="1"/>
</dbReference>
<keyword evidence="5" id="KW-0472">Membrane</keyword>
<dbReference type="GO" id="GO:0016020">
    <property type="term" value="C:membrane"/>
    <property type="evidence" value="ECO:0007669"/>
    <property type="project" value="InterPro"/>
</dbReference>
<dbReference type="eggNOG" id="COG0840">
    <property type="taxonomic scope" value="Bacteria"/>
</dbReference>
<dbReference type="GO" id="GO:0006935">
    <property type="term" value="P:chemotaxis"/>
    <property type="evidence" value="ECO:0007669"/>
    <property type="project" value="InterPro"/>
</dbReference>
<dbReference type="STRING" id="204536.SULAZ_1316"/>
<reference evidence="8 9" key="1">
    <citation type="journal article" date="2009" name="J. Bacteriol.">
        <title>Complete and draft genome sequences of six members of the Aquificales.</title>
        <authorList>
            <person name="Reysenbach A.L."/>
            <person name="Hamamura N."/>
            <person name="Podar M."/>
            <person name="Griffiths E."/>
            <person name="Ferreira S."/>
            <person name="Hochstein R."/>
            <person name="Heidelberg J."/>
            <person name="Johnson J."/>
            <person name="Mead D."/>
            <person name="Pohorille A."/>
            <person name="Sarmiento M."/>
            <person name="Schweighofer K."/>
            <person name="Seshadri R."/>
            <person name="Voytek M.A."/>
        </authorList>
    </citation>
    <scope>NUCLEOTIDE SEQUENCE [LARGE SCALE GENOMIC DNA]</scope>
    <source>
        <strain evidence="9">Az-Fu1 / DSM 15241 / OCM 825</strain>
    </source>
</reference>
<dbReference type="Proteomes" id="UP000001369">
    <property type="component" value="Chromosome"/>
</dbReference>
<dbReference type="Gene3D" id="3.30.450.290">
    <property type="match status" value="1"/>
</dbReference>
<name>C1DVZ6_SULAA</name>
<protein>
    <submittedName>
        <fullName evidence="8">Cache domain family protein</fullName>
    </submittedName>
</protein>
<keyword evidence="1 3" id="KW-0807">Transducer</keyword>
<evidence type="ECO:0000259" key="7">
    <source>
        <dbReference type="PROSITE" id="PS50885"/>
    </source>
</evidence>
<dbReference type="PANTHER" id="PTHR32089:SF112">
    <property type="entry name" value="LYSOZYME-LIKE PROTEIN-RELATED"/>
    <property type="match status" value="1"/>
</dbReference>
<evidence type="ECO:0000256" key="3">
    <source>
        <dbReference type="PROSITE-ProRule" id="PRU00284"/>
    </source>
</evidence>
<evidence type="ECO:0000313" key="8">
    <source>
        <dbReference type="EMBL" id="ACN99390.1"/>
    </source>
</evidence>
<evidence type="ECO:0000313" key="9">
    <source>
        <dbReference type="Proteomes" id="UP000001369"/>
    </source>
</evidence>
<dbReference type="Pfam" id="PF00672">
    <property type="entry name" value="HAMP"/>
    <property type="match status" value="1"/>
</dbReference>
<dbReference type="InterPro" id="IPR004090">
    <property type="entry name" value="Chemotax_Me-accpt_rcpt"/>
</dbReference>
<dbReference type="SMART" id="SM00304">
    <property type="entry name" value="HAMP"/>
    <property type="match status" value="1"/>
</dbReference>
<evidence type="ECO:0000256" key="4">
    <source>
        <dbReference type="SAM" id="Coils"/>
    </source>
</evidence>
<sequence>MKTIKGKIVWSLIVGSIIACIIITLTVYIDFKKLQKESSYDEISLLAETAFRSLRIAMNTGNPELVESAADEIKRIEGMHSFNVHKSKQVIELFRPDAKYTDDKDVLEVFESKKEKIFEFTQNGVRHLRILKPAIAEQMCLKCHVNAKEGDVLGVIDITKSMKKTDETISNNLKTLVGLFIILILVIIVSSLIFLEFFLFKPLNLLTETAKNISEGEGDLTKRLNIKSKDEIGIAASYIDKFIEKVQSVLINIRKKVDDLVSSEKEVSESVENISEKVIKQNESIEEVKNMSDFIKDKALQSKNVAQETEKLANESKDNLEKVEKEIDNLIKDINIISDEEQNISQEILKLQNQAENIKSVMSLILDIAEQTNLLALNAAIEAARAGEMGRGFAVVADEVRKLAEKTQSSISQIENVIGDVISKIYQTSDSMLKNSREIQNLSDDILKLKENSILTKEKVLQILESSKQSLNSAIEITKAVEDISKKIEDISEKSLETKEISEKLRYTTEKLNKVKNEITQLIMKFKLS</sequence>
<dbReference type="Gene3D" id="1.10.287.950">
    <property type="entry name" value="Methyl-accepting chemotaxis protein"/>
    <property type="match status" value="1"/>
</dbReference>
<dbReference type="HOGENOM" id="CLU_000445_107_27_0"/>
<evidence type="ECO:0000256" key="1">
    <source>
        <dbReference type="ARBA" id="ARBA00023224"/>
    </source>
</evidence>
<keyword evidence="5" id="KW-0812">Transmembrane</keyword>
<gene>
    <name evidence="8" type="ordered locus">SULAZ_1316</name>
</gene>
<dbReference type="PROSITE" id="PS50111">
    <property type="entry name" value="CHEMOTAXIS_TRANSDUC_2"/>
    <property type="match status" value="1"/>
</dbReference>
<feature type="transmembrane region" description="Helical" evidence="5">
    <location>
        <begin position="176"/>
        <end position="200"/>
    </location>
</feature>
<dbReference type="CDD" id="cd06225">
    <property type="entry name" value="HAMP"/>
    <property type="match status" value="1"/>
</dbReference>
<dbReference type="Pfam" id="PF00015">
    <property type="entry name" value="MCPsignal"/>
    <property type="match status" value="1"/>
</dbReference>
<dbReference type="InterPro" id="IPR003660">
    <property type="entry name" value="HAMP_dom"/>
</dbReference>
<feature type="domain" description="HAMP" evidence="7">
    <location>
        <begin position="197"/>
        <end position="251"/>
    </location>
</feature>
<dbReference type="AlphaFoldDB" id="C1DVZ6"/>
<evidence type="ECO:0000256" key="5">
    <source>
        <dbReference type="SAM" id="Phobius"/>
    </source>
</evidence>
<evidence type="ECO:0000256" key="2">
    <source>
        <dbReference type="ARBA" id="ARBA00029447"/>
    </source>
</evidence>
<evidence type="ECO:0000259" key="6">
    <source>
        <dbReference type="PROSITE" id="PS50111"/>
    </source>
</evidence>
<dbReference type="SUPFAM" id="SSF58104">
    <property type="entry name" value="Methyl-accepting chemotaxis protein (MCP) signaling domain"/>
    <property type="match status" value="1"/>
</dbReference>
<dbReference type="PRINTS" id="PR00260">
    <property type="entry name" value="CHEMTRNSDUCR"/>
</dbReference>
<feature type="coiled-coil region" evidence="4">
    <location>
        <begin position="271"/>
        <end position="361"/>
    </location>
</feature>
<dbReference type="InterPro" id="IPR004089">
    <property type="entry name" value="MCPsignal_dom"/>
</dbReference>
<dbReference type="GO" id="GO:0007165">
    <property type="term" value="P:signal transduction"/>
    <property type="evidence" value="ECO:0007669"/>
    <property type="project" value="UniProtKB-KW"/>
</dbReference>
<accession>C1DVZ6</accession>
<dbReference type="PROSITE" id="PS51257">
    <property type="entry name" value="PROKAR_LIPOPROTEIN"/>
    <property type="match status" value="1"/>
</dbReference>
<organism evidence="8 9">
    <name type="scientific">Sulfurihydrogenibium azorense (strain DSM 15241 / OCM 825 / Az-Fu1)</name>
    <dbReference type="NCBI Taxonomy" id="204536"/>
    <lineage>
        <taxon>Bacteria</taxon>
        <taxon>Pseudomonadati</taxon>
        <taxon>Aquificota</taxon>
        <taxon>Aquificia</taxon>
        <taxon>Aquificales</taxon>
        <taxon>Hydrogenothermaceae</taxon>
        <taxon>Sulfurihydrogenibium</taxon>
    </lineage>
</organism>
<feature type="transmembrane region" description="Helical" evidence="5">
    <location>
        <begin position="12"/>
        <end position="31"/>
    </location>
</feature>
<dbReference type="PANTHER" id="PTHR32089">
    <property type="entry name" value="METHYL-ACCEPTING CHEMOTAXIS PROTEIN MCPB"/>
    <property type="match status" value="1"/>
</dbReference>
<proteinExistence type="inferred from homology"/>
<keyword evidence="5" id="KW-1133">Transmembrane helix</keyword>
<comment type="similarity">
    <text evidence="2">Belongs to the methyl-accepting chemotaxis (MCP) protein family.</text>
</comment>
<dbReference type="GO" id="GO:0004888">
    <property type="term" value="F:transmembrane signaling receptor activity"/>
    <property type="evidence" value="ECO:0007669"/>
    <property type="project" value="InterPro"/>
</dbReference>
<keyword evidence="9" id="KW-1185">Reference proteome</keyword>